<dbReference type="AlphaFoldDB" id="A0A4R6T2T2"/>
<dbReference type="InterPro" id="IPR003313">
    <property type="entry name" value="AraC-bd"/>
</dbReference>
<keyword evidence="6" id="KW-1185">Reference proteome</keyword>
<dbReference type="Proteomes" id="UP000295620">
    <property type="component" value="Unassembled WGS sequence"/>
</dbReference>
<evidence type="ECO:0000313" key="5">
    <source>
        <dbReference type="EMBL" id="TDQ11850.1"/>
    </source>
</evidence>
<dbReference type="PRINTS" id="PR00032">
    <property type="entry name" value="HTHARAC"/>
</dbReference>
<dbReference type="InterPro" id="IPR009057">
    <property type="entry name" value="Homeodomain-like_sf"/>
</dbReference>
<dbReference type="SMART" id="SM00342">
    <property type="entry name" value="HTH_ARAC"/>
    <property type="match status" value="1"/>
</dbReference>
<reference evidence="5 6" key="1">
    <citation type="submission" date="2019-03" db="EMBL/GenBank/DDBJ databases">
        <title>Genomic Encyclopedia of Archaeal and Bacterial Type Strains, Phase II (KMG-II): from individual species to whole genera.</title>
        <authorList>
            <person name="Goeker M."/>
        </authorList>
    </citation>
    <scope>NUCLEOTIDE SEQUENCE [LARGE SCALE GENOMIC DNA]</scope>
    <source>
        <strain evidence="5 6">DSM 19035</strain>
    </source>
</reference>
<dbReference type="SUPFAM" id="SSF46689">
    <property type="entry name" value="Homeodomain-like"/>
    <property type="match status" value="1"/>
</dbReference>
<evidence type="ECO:0000256" key="3">
    <source>
        <dbReference type="ARBA" id="ARBA00023163"/>
    </source>
</evidence>
<comment type="caution">
    <text evidence="5">The sequence shown here is derived from an EMBL/GenBank/DDBJ whole genome shotgun (WGS) entry which is preliminary data.</text>
</comment>
<dbReference type="PANTHER" id="PTHR43280:SF32">
    <property type="entry name" value="TRANSCRIPTIONAL REGULATORY PROTEIN"/>
    <property type="match status" value="1"/>
</dbReference>
<dbReference type="InterPro" id="IPR037923">
    <property type="entry name" value="HTH-like"/>
</dbReference>
<dbReference type="GO" id="GO:0043565">
    <property type="term" value="F:sequence-specific DNA binding"/>
    <property type="evidence" value="ECO:0007669"/>
    <property type="project" value="InterPro"/>
</dbReference>
<keyword evidence="2 5" id="KW-0238">DNA-binding</keyword>
<dbReference type="RefSeq" id="WP_133574891.1">
    <property type="nucleotide sequence ID" value="NZ_SNYC01000003.1"/>
</dbReference>
<dbReference type="InterPro" id="IPR018060">
    <property type="entry name" value="HTH_AraC"/>
</dbReference>
<dbReference type="GO" id="GO:0003700">
    <property type="term" value="F:DNA-binding transcription factor activity"/>
    <property type="evidence" value="ECO:0007669"/>
    <property type="project" value="InterPro"/>
</dbReference>
<accession>A0A4R6T2T2</accession>
<dbReference type="SUPFAM" id="SSF51215">
    <property type="entry name" value="Regulatory protein AraC"/>
    <property type="match status" value="1"/>
</dbReference>
<evidence type="ECO:0000256" key="2">
    <source>
        <dbReference type="ARBA" id="ARBA00023125"/>
    </source>
</evidence>
<dbReference type="PANTHER" id="PTHR43280">
    <property type="entry name" value="ARAC-FAMILY TRANSCRIPTIONAL REGULATOR"/>
    <property type="match status" value="1"/>
</dbReference>
<evidence type="ECO:0000313" key="6">
    <source>
        <dbReference type="Proteomes" id="UP000295620"/>
    </source>
</evidence>
<dbReference type="InterPro" id="IPR020449">
    <property type="entry name" value="Tscrpt_reg_AraC-type_HTH"/>
</dbReference>
<dbReference type="Gene3D" id="1.10.10.60">
    <property type="entry name" value="Homeodomain-like"/>
    <property type="match status" value="1"/>
</dbReference>
<evidence type="ECO:0000259" key="4">
    <source>
        <dbReference type="PROSITE" id="PS01124"/>
    </source>
</evidence>
<proteinExistence type="predicted"/>
<name>A0A4R6T2T2_9SPHI</name>
<keyword evidence="1" id="KW-0805">Transcription regulation</keyword>
<sequence length="305" mass="34780">MKTVPHQTLVFKSISELMQSLALSKPQHPLVALVNYDRSRISREYAGKSFLIDFYKISFKKDFKGQVKYGQGYYDFEEGGLAFLAPNQLVTMSGEESGYEGYTLYFHADLIRNHQLGKNIHQYGFFSYAVTEALFLSDKEKRVISGLFESIANELDNNIDAFSQDVLVSQIELLLNHSNRFYNRQFITRKAVYHDLIDKMNVYLAERFDSGTSSLNGLPTVQEVSDHLQVSARYLTDLLKSLTGQGTQQHIHNKLIEKAKAILSTSPLSIAQIAYQLGFEHPQSFNKLFKRSTSLSPNAFRKSFN</sequence>
<dbReference type="EMBL" id="SNYC01000003">
    <property type="protein sequence ID" value="TDQ11850.1"/>
    <property type="molecule type" value="Genomic_DNA"/>
</dbReference>
<evidence type="ECO:0000256" key="1">
    <source>
        <dbReference type="ARBA" id="ARBA00023015"/>
    </source>
</evidence>
<organism evidence="5 6">
    <name type="scientific">Pedobacter metabolipauper</name>
    <dbReference type="NCBI Taxonomy" id="425513"/>
    <lineage>
        <taxon>Bacteria</taxon>
        <taxon>Pseudomonadati</taxon>
        <taxon>Bacteroidota</taxon>
        <taxon>Sphingobacteriia</taxon>
        <taxon>Sphingobacteriales</taxon>
        <taxon>Sphingobacteriaceae</taxon>
        <taxon>Pedobacter</taxon>
    </lineage>
</organism>
<dbReference type="PROSITE" id="PS01124">
    <property type="entry name" value="HTH_ARAC_FAMILY_2"/>
    <property type="match status" value="1"/>
</dbReference>
<dbReference type="OrthoDB" id="9816214at2"/>
<keyword evidence="3" id="KW-0804">Transcription</keyword>
<dbReference type="Pfam" id="PF12833">
    <property type="entry name" value="HTH_18"/>
    <property type="match status" value="1"/>
</dbReference>
<feature type="domain" description="HTH araC/xylS-type" evidence="4">
    <location>
        <begin position="198"/>
        <end position="303"/>
    </location>
</feature>
<dbReference type="Pfam" id="PF02311">
    <property type="entry name" value="AraC_binding"/>
    <property type="match status" value="1"/>
</dbReference>
<gene>
    <name evidence="5" type="ORF">ATK78_0980</name>
</gene>
<protein>
    <submittedName>
        <fullName evidence="5">AraC-like DNA-binding protein</fullName>
    </submittedName>
</protein>